<dbReference type="AlphaFoldDB" id="A0A368JT96"/>
<accession>A0A368JT96</accession>
<reference evidence="1 2" key="1">
    <citation type="submission" date="2018-07" db="EMBL/GenBank/DDBJ databases">
        <title>Genome analysis of Larkinella rosea.</title>
        <authorList>
            <person name="Zhou Z."/>
            <person name="Wang G."/>
        </authorList>
    </citation>
    <scope>NUCLEOTIDE SEQUENCE [LARGE SCALE GENOMIC DNA]</scope>
    <source>
        <strain evidence="2">zzj9</strain>
    </source>
</reference>
<protein>
    <submittedName>
        <fullName evidence="1">Uncharacterized protein</fullName>
    </submittedName>
</protein>
<dbReference type="EMBL" id="QOWE01000004">
    <property type="protein sequence ID" value="RCR70672.1"/>
    <property type="molecule type" value="Genomic_DNA"/>
</dbReference>
<evidence type="ECO:0000313" key="1">
    <source>
        <dbReference type="EMBL" id="RCR70672.1"/>
    </source>
</evidence>
<gene>
    <name evidence="1" type="ORF">DUE52_06275</name>
</gene>
<comment type="caution">
    <text evidence="1">The sequence shown here is derived from an EMBL/GenBank/DDBJ whole genome shotgun (WGS) entry which is preliminary data.</text>
</comment>
<name>A0A368JT96_9BACT</name>
<dbReference type="Proteomes" id="UP000253383">
    <property type="component" value="Unassembled WGS sequence"/>
</dbReference>
<dbReference type="OrthoDB" id="873547at2"/>
<sequence length="309" mass="35129">MIEKPGLRWVMPALVMLFFSAFTKAQKLDVTYRNDPSQRIRIAPESVFKMFREAGMKPVDHALTPAQKDKVKNAFGLLPPLHQQILKQHLHSISFMDNMPNTALTSPVDSAGVPKLFNITFRAGLLDETISEWASWKEKTCFKPADDADYKVRVEGGNLDAIIYVLLHEATHIVDAVTEITPHAAEKQSVVEPTVFTKGIWRTMNVPVDPYIDSLLEQTRFRSGKAVPISLAPEVYRKLAQTPYVSLYAMAAWSEDIAELATIYHLTTRLHQPFYVVVTKDGVELARFEPMKNVLVKQRLDQLTRFYKK</sequence>
<keyword evidence="2" id="KW-1185">Reference proteome</keyword>
<evidence type="ECO:0000313" key="2">
    <source>
        <dbReference type="Proteomes" id="UP000253383"/>
    </source>
</evidence>
<organism evidence="1 2">
    <name type="scientific">Larkinella punicea</name>
    <dbReference type="NCBI Taxonomy" id="2315727"/>
    <lineage>
        <taxon>Bacteria</taxon>
        <taxon>Pseudomonadati</taxon>
        <taxon>Bacteroidota</taxon>
        <taxon>Cytophagia</taxon>
        <taxon>Cytophagales</taxon>
        <taxon>Spirosomataceae</taxon>
        <taxon>Larkinella</taxon>
    </lineage>
</organism>
<proteinExistence type="predicted"/>